<keyword evidence="2" id="KW-1185">Reference proteome</keyword>
<dbReference type="Proteomes" id="UP001597419">
    <property type="component" value="Unassembled WGS sequence"/>
</dbReference>
<evidence type="ECO:0000313" key="2">
    <source>
        <dbReference type="Proteomes" id="UP001597419"/>
    </source>
</evidence>
<proteinExistence type="predicted"/>
<sequence>MERWTDARLRTFVAKHNSGEVDTEDLFVELVYGVRIAQESTAGRWCVVADLLRSGAVDSWSQIADAMDVTETEARDGFHAWLAGQADLHCRTGTIGLPEAEAAELYSLSAVVAW</sequence>
<protein>
    <submittedName>
        <fullName evidence="1">Uncharacterized protein</fullName>
    </submittedName>
</protein>
<evidence type="ECO:0000313" key="1">
    <source>
        <dbReference type="EMBL" id="MFD2465266.1"/>
    </source>
</evidence>
<organism evidence="1 2">
    <name type="scientific">Amycolatopsis samaneae</name>
    <dbReference type="NCBI Taxonomy" id="664691"/>
    <lineage>
        <taxon>Bacteria</taxon>
        <taxon>Bacillati</taxon>
        <taxon>Actinomycetota</taxon>
        <taxon>Actinomycetes</taxon>
        <taxon>Pseudonocardiales</taxon>
        <taxon>Pseudonocardiaceae</taxon>
        <taxon>Amycolatopsis</taxon>
    </lineage>
</organism>
<name>A0ABW5GWF8_9PSEU</name>
<comment type="caution">
    <text evidence="1">The sequence shown here is derived from an EMBL/GenBank/DDBJ whole genome shotgun (WGS) entry which is preliminary data.</text>
</comment>
<dbReference type="RefSeq" id="WP_345408021.1">
    <property type="nucleotide sequence ID" value="NZ_BAABHG010000024.1"/>
</dbReference>
<gene>
    <name evidence="1" type="ORF">ACFSYJ_42070</name>
</gene>
<reference evidence="2" key="1">
    <citation type="journal article" date="2019" name="Int. J. Syst. Evol. Microbiol.">
        <title>The Global Catalogue of Microorganisms (GCM) 10K type strain sequencing project: providing services to taxonomists for standard genome sequencing and annotation.</title>
        <authorList>
            <consortium name="The Broad Institute Genomics Platform"/>
            <consortium name="The Broad Institute Genome Sequencing Center for Infectious Disease"/>
            <person name="Wu L."/>
            <person name="Ma J."/>
        </authorList>
    </citation>
    <scope>NUCLEOTIDE SEQUENCE [LARGE SCALE GENOMIC DNA]</scope>
    <source>
        <strain evidence="2">CGMCC 4.7643</strain>
    </source>
</reference>
<dbReference type="EMBL" id="JBHUKU010000030">
    <property type="protein sequence ID" value="MFD2465266.1"/>
    <property type="molecule type" value="Genomic_DNA"/>
</dbReference>
<accession>A0ABW5GWF8</accession>